<evidence type="ECO:0000313" key="1">
    <source>
        <dbReference type="EMBL" id="RJF81110.1"/>
    </source>
</evidence>
<name>A0A418VVC5_9PROT</name>
<dbReference type="EMBL" id="QYUL01000002">
    <property type="protein sequence ID" value="RJF81110.1"/>
    <property type="molecule type" value="Genomic_DNA"/>
</dbReference>
<dbReference type="OrthoDB" id="9933229at2"/>
<organism evidence="1 2">
    <name type="scientific">Azospirillum cavernae</name>
    <dbReference type="NCBI Taxonomy" id="2320860"/>
    <lineage>
        <taxon>Bacteria</taxon>
        <taxon>Pseudomonadati</taxon>
        <taxon>Pseudomonadota</taxon>
        <taxon>Alphaproteobacteria</taxon>
        <taxon>Rhodospirillales</taxon>
        <taxon>Azospirillaceae</taxon>
        <taxon>Azospirillum</taxon>
    </lineage>
</organism>
<dbReference type="AlphaFoldDB" id="A0A418VVC5"/>
<dbReference type="RefSeq" id="WP_147395186.1">
    <property type="nucleotide sequence ID" value="NZ_QYUL01000002.1"/>
</dbReference>
<accession>A0A418VVC5</accession>
<proteinExistence type="predicted"/>
<evidence type="ECO:0000313" key="2">
    <source>
        <dbReference type="Proteomes" id="UP000283458"/>
    </source>
</evidence>
<keyword evidence="2" id="KW-1185">Reference proteome</keyword>
<gene>
    <name evidence="1" type="ORF">D3877_12875</name>
</gene>
<reference evidence="1 2" key="1">
    <citation type="submission" date="2018-09" db="EMBL/GenBank/DDBJ databases">
        <authorList>
            <person name="Zhu H."/>
        </authorList>
    </citation>
    <scope>NUCLEOTIDE SEQUENCE [LARGE SCALE GENOMIC DNA]</scope>
    <source>
        <strain evidence="1 2">K2W22B-5</strain>
    </source>
</reference>
<sequence>MDDAAARLLAFEFMVATDRRAVDVYRLCRRVLGHRATRRECRALWSDAFDLLVVLIADSETFAAGIRRRVRAAGRRSDCGHDRERMRA</sequence>
<protein>
    <submittedName>
        <fullName evidence="1">Uncharacterized protein</fullName>
    </submittedName>
</protein>
<dbReference type="Proteomes" id="UP000283458">
    <property type="component" value="Unassembled WGS sequence"/>
</dbReference>
<comment type="caution">
    <text evidence="1">The sequence shown here is derived from an EMBL/GenBank/DDBJ whole genome shotgun (WGS) entry which is preliminary data.</text>
</comment>